<gene>
    <name evidence="2" type="ORF">Pcaca03_01840</name>
    <name evidence="1" type="ORF">SOASR016_01840</name>
</gene>
<evidence type="ECO:0000313" key="1">
    <source>
        <dbReference type="EMBL" id="GKX45432.1"/>
    </source>
</evidence>
<accession>A0AAI9KXU7</accession>
<proteinExistence type="predicted"/>
<evidence type="ECO:0000313" key="4">
    <source>
        <dbReference type="Proteomes" id="UP001165145"/>
    </source>
</evidence>
<dbReference type="EMBL" id="BRLF01000001">
    <property type="protein sequence ID" value="GKX45432.1"/>
    <property type="molecule type" value="Genomic_DNA"/>
</dbReference>
<dbReference type="AlphaFoldDB" id="A0AAI9KXU7"/>
<comment type="caution">
    <text evidence="2">The sequence shown here is derived from an EMBL/GenBank/DDBJ whole genome shotgun (WGS) entry which is preliminary data.</text>
</comment>
<dbReference type="Proteomes" id="UP001165145">
    <property type="component" value="Unassembled WGS sequence"/>
</dbReference>
<dbReference type="Proteomes" id="UP001058167">
    <property type="component" value="Unassembled WGS sequence"/>
</dbReference>
<name>A0AAI9KXU7_PECCC</name>
<dbReference type="EMBL" id="BSRL01000001">
    <property type="protein sequence ID" value="GLV67740.1"/>
    <property type="molecule type" value="Genomic_DNA"/>
</dbReference>
<dbReference type="RefSeq" id="WP_161502437.1">
    <property type="nucleotide sequence ID" value="NZ_BRCK01000001.1"/>
</dbReference>
<organism evidence="2 4">
    <name type="scientific">Pectobacterium carotovorum subsp. carotovorum</name>
    <name type="common">Erwinia carotovora subsp. carotovora</name>
    <dbReference type="NCBI Taxonomy" id="555"/>
    <lineage>
        <taxon>Bacteria</taxon>
        <taxon>Pseudomonadati</taxon>
        <taxon>Pseudomonadota</taxon>
        <taxon>Gammaproteobacteria</taxon>
        <taxon>Enterobacterales</taxon>
        <taxon>Pectobacteriaceae</taxon>
        <taxon>Pectobacterium</taxon>
    </lineage>
</organism>
<reference evidence="2" key="2">
    <citation type="submission" date="2023-02" db="EMBL/GenBank/DDBJ databases">
        <title>Pectobacterium carotovorum subsp. carotovorum NBRC 12380.</title>
        <authorList>
            <person name="Ichikawa N."/>
            <person name="Sato H."/>
            <person name="Tonouchi N."/>
        </authorList>
    </citation>
    <scope>NUCLEOTIDE SEQUENCE</scope>
    <source>
        <strain evidence="2">NBRC 12380</strain>
    </source>
</reference>
<keyword evidence="3" id="KW-1185">Reference proteome</keyword>
<sequence>MEKESNERLKNECVPEDINKKEEVVDKENRTDDSNKRRSGCNRAKCFCVR</sequence>
<reference evidence="1" key="1">
    <citation type="submission" date="2022-06" db="EMBL/GenBank/DDBJ databases">
        <title>Draft genome sequences of Pectobacterium carotovorum subsp. carotovorum str. NBRC12380.</title>
        <authorList>
            <person name="Wakabayashi Y."/>
            <person name="Kojima K."/>
        </authorList>
    </citation>
    <scope>NUCLEOTIDE SEQUENCE</scope>
    <source>
        <strain evidence="1">NBRC 12380</strain>
    </source>
</reference>
<evidence type="ECO:0000313" key="3">
    <source>
        <dbReference type="Proteomes" id="UP001058167"/>
    </source>
</evidence>
<protein>
    <submittedName>
        <fullName evidence="2">Uncharacterized protein</fullName>
    </submittedName>
</protein>
<evidence type="ECO:0000313" key="2">
    <source>
        <dbReference type="EMBL" id="GLV67740.1"/>
    </source>
</evidence>